<dbReference type="GO" id="GO:0004459">
    <property type="term" value="F:L-lactate dehydrogenase (NAD+) activity"/>
    <property type="evidence" value="ECO:0007669"/>
    <property type="project" value="UniProtKB-EC"/>
</dbReference>
<evidence type="ECO:0000313" key="13">
    <source>
        <dbReference type="Proteomes" id="UP000318937"/>
    </source>
</evidence>
<dbReference type="PANTHER" id="PTHR43128:SF16">
    <property type="entry name" value="L-LACTATE DEHYDROGENASE"/>
    <property type="match status" value="1"/>
</dbReference>
<dbReference type="AlphaFoldDB" id="A0A544SU41"/>
<dbReference type="InterPro" id="IPR011275">
    <property type="entry name" value="Malate_DH_type3"/>
</dbReference>
<feature type="domain" description="Lactate/malate dehydrogenase C-terminal" evidence="11">
    <location>
        <begin position="152"/>
        <end position="309"/>
    </location>
</feature>
<name>A0A544SU41_9BACI</name>
<dbReference type="GO" id="GO:0030060">
    <property type="term" value="F:L-malate dehydrogenase (NAD+) activity"/>
    <property type="evidence" value="ECO:0007669"/>
    <property type="project" value="UniProtKB-UniRule"/>
</dbReference>
<evidence type="ECO:0000256" key="1">
    <source>
        <dbReference type="ARBA" id="ARBA00006054"/>
    </source>
</evidence>
<dbReference type="SUPFAM" id="SSF51735">
    <property type="entry name" value="NAD(P)-binding Rossmann-fold domains"/>
    <property type="match status" value="1"/>
</dbReference>
<evidence type="ECO:0000256" key="5">
    <source>
        <dbReference type="ARBA" id="ARBA00049258"/>
    </source>
</evidence>
<feature type="binding site" evidence="6 9">
    <location>
        <position position="100"/>
    </location>
    <ligand>
        <name>NAD(+)</name>
        <dbReference type="ChEBI" id="CHEBI:57540"/>
    </ligand>
</feature>
<feature type="binding site" evidence="6">
    <location>
        <position position="36"/>
    </location>
    <ligand>
        <name>NAD(+)</name>
        <dbReference type="ChEBI" id="CHEBI:57540"/>
    </ligand>
</feature>
<comment type="similarity">
    <text evidence="1">Belongs to the LDH/MDH superfamily. LDH family.</text>
</comment>
<keyword evidence="13" id="KW-1185">Reference proteome</keyword>
<evidence type="ECO:0000256" key="9">
    <source>
        <dbReference type="PIRSR" id="PIRSR000102-3"/>
    </source>
</evidence>
<keyword evidence="4 6" id="KW-0520">NAD</keyword>
<keyword evidence="3 6" id="KW-0560">Oxidoreductase</keyword>
<feature type="binding site" evidence="6 8">
    <location>
        <position position="87"/>
    </location>
    <ligand>
        <name>substrate</name>
    </ligand>
</feature>
<dbReference type="FunFam" id="3.90.110.10:FF:000004">
    <property type="entry name" value="Malate dehydrogenase"/>
    <property type="match status" value="1"/>
</dbReference>
<dbReference type="PANTHER" id="PTHR43128">
    <property type="entry name" value="L-2-HYDROXYCARBOXYLATE DEHYDROGENASE (NAD(P)(+))"/>
    <property type="match status" value="1"/>
</dbReference>
<comment type="function">
    <text evidence="6">Catalyzes the reversible oxidation of malate to oxaloacetate.</text>
</comment>
<dbReference type="Gene3D" id="3.90.110.10">
    <property type="entry name" value="Lactate dehydrogenase/glycoside hydrolase, family 4, C-terminal"/>
    <property type="match status" value="1"/>
</dbReference>
<dbReference type="Gene3D" id="3.40.50.720">
    <property type="entry name" value="NAD(P)-binding Rossmann-like Domain"/>
    <property type="match status" value="1"/>
</dbReference>
<evidence type="ECO:0000259" key="11">
    <source>
        <dbReference type="Pfam" id="PF02866"/>
    </source>
</evidence>
<keyword evidence="2 6" id="KW-0816">Tricarboxylic acid cycle</keyword>
<evidence type="ECO:0000256" key="2">
    <source>
        <dbReference type="ARBA" id="ARBA00022532"/>
    </source>
</evidence>
<dbReference type="InterPro" id="IPR036291">
    <property type="entry name" value="NAD(P)-bd_dom_sf"/>
</dbReference>
<dbReference type="CDD" id="cd01339">
    <property type="entry name" value="LDH-like_MDH"/>
    <property type="match status" value="1"/>
</dbReference>
<evidence type="ECO:0000259" key="10">
    <source>
        <dbReference type="Pfam" id="PF00056"/>
    </source>
</evidence>
<evidence type="ECO:0000256" key="4">
    <source>
        <dbReference type="ARBA" id="ARBA00023027"/>
    </source>
</evidence>
<dbReference type="NCBIfam" id="TIGR01763">
    <property type="entry name" value="MalateDH_bact"/>
    <property type="match status" value="1"/>
</dbReference>
<dbReference type="Pfam" id="PF02866">
    <property type="entry name" value="Ldh_1_C"/>
    <property type="match status" value="1"/>
</dbReference>
<dbReference type="EMBL" id="VDGG01000043">
    <property type="protein sequence ID" value="TQR08742.1"/>
    <property type="molecule type" value="Genomic_DNA"/>
</dbReference>
<dbReference type="OrthoDB" id="9802969at2"/>
<evidence type="ECO:0000256" key="8">
    <source>
        <dbReference type="PIRSR" id="PIRSR000102-2"/>
    </source>
</evidence>
<dbReference type="FunFam" id="3.40.50.720:FF:000018">
    <property type="entry name" value="Malate dehydrogenase"/>
    <property type="match status" value="1"/>
</dbReference>
<reference evidence="12 13" key="1">
    <citation type="submission" date="2019-05" db="EMBL/GenBank/DDBJ databases">
        <title>Psychrobacillus vulpis sp. nov., a new species isolated from feces of a red fox that inhabits in The Tablas de Daimiel Natural Park, Albacete, Spain.</title>
        <authorList>
            <person name="Rodriguez M."/>
            <person name="Reina J.C."/>
            <person name="Bejar V."/>
            <person name="Llamas I."/>
        </authorList>
    </citation>
    <scope>NUCLEOTIDE SEQUENCE [LARGE SCALE GENOMIC DNA]</scope>
    <source>
        <strain evidence="12 13">NHI-2</strain>
    </source>
</reference>
<evidence type="ECO:0000313" key="12">
    <source>
        <dbReference type="EMBL" id="TQR08742.1"/>
    </source>
</evidence>
<dbReference type="PIRSF" id="PIRSF000102">
    <property type="entry name" value="Lac_mal_DH"/>
    <property type="match status" value="1"/>
</dbReference>
<feature type="modified residue" description="Phosphoserine" evidence="6">
    <location>
        <position position="149"/>
    </location>
</feature>
<protein>
    <recommendedName>
        <fullName evidence="6">Malate dehydrogenase</fullName>
        <ecNumber evidence="6">1.1.1.37</ecNumber>
    </recommendedName>
</protein>
<comment type="caution">
    <text evidence="12">The sequence shown here is derived from an EMBL/GenBank/DDBJ whole genome shotgun (WGS) entry which is preliminary data.</text>
</comment>
<dbReference type="InterPro" id="IPR001236">
    <property type="entry name" value="Lactate/malate_DH_N"/>
</dbReference>
<dbReference type="InterPro" id="IPR022383">
    <property type="entry name" value="Lactate/malate_DH_C"/>
</dbReference>
<proteinExistence type="inferred from homology"/>
<gene>
    <name evidence="6 12" type="primary">mdh</name>
    <name evidence="12" type="ORF">FG383_16450</name>
</gene>
<dbReference type="Proteomes" id="UP000318937">
    <property type="component" value="Unassembled WGS sequence"/>
</dbReference>
<feature type="binding site" evidence="6">
    <location>
        <begin position="123"/>
        <end position="125"/>
    </location>
    <ligand>
        <name>NAD(+)</name>
        <dbReference type="ChEBI" id="CHEBI:57540"/>
    </ligand>
</feature>
<evidence type="ECO:0000256" key="7">
    <source>
        <dbReference type="PIRSR" id="PIRSR000102-1"/>
    </source>
</evidence>
<feature type="domain" description="Lactate/malate dehydrogenase N-terminal" evidence="10">
    <location>
        <begin position="7"/>
        <end position="147"/>
    </location>
</feature>
<dbReference type="NCBIfam" id="NF004863">
    <property type="entry name" value="PRK06223.1"/>
    <property type="match status" value="1"/>
</dbReference>
<accession>A0A544SU41</accession>
<dbReference type="Pfam" id="PF00056">
    <property type="entry name" value="Ldh_1_N"/>
    <property type="match status" value="1"/>
</dbReference>
<keyword evidence="6" id="KW-0597">Phosphoprotein</keyword>
<comment type="catalytic activity">
    <reaction evidence="5">
        <text>(S)-lactate + NAD(+) = pyruvate + NADH + H(+)</text>
        <dbReference type="Rhea" id="RHEA:23444"/>
        <dbReference type="ChEBI" id="CHEBI:15361"/>
        <dbReference type="ChEBI" id="CHEBI:15378"/>
        <dbReference type="ChEBI" id="CHEBI:16651"/>
        <dbReference type="ChEBI" id="CHEBI:57540"/>
        <dbReference type="ChEBI" id="CHEBI:57945"/>
        <dbReference type="EC" id="1.1.1.27"/>
    </reaction>
</comment>
<feature type="binding site" evidence="6 9">
    <location>
        <begin position="12"/>
        <end position="17"/>
    </location>
    <ligand>
        <name>NAD(+)</name>
        <dbReference type="ChEBI" id="CHEBI:57540"/>
    </ligand>
</feature>
<dbReference type="RefSeq" id="WP_142608486.1">
    <property type="nucleotide sequence ID" value="NZ_VDGG01000043.1"/>
</dbReference>
<dbReference type="InterPro" id="IPR001557">
    <property type="entry name" value="L-lactate/malate_DH"/>
</dbReference>
<sequence>MIFKRNKIGIVGAGNTGTMIALMLAQKELGDIVLIDRPELEQPVKGKALDLLESMPIQKKDVRILGTSDYQELTDASIIIITAGMPRKPGMSRDDLINTNSEIMQKVSKEIKRYAPNCYVIVLSNPVDVMTYTCLKTTGFPKKRVIGQSGVLDTARFNTFIAEALNISVEDLTSFVLGGHGDTMVPMLRFSFVGGIPLERIMPIEQIEEIVERTRNGGAEIVHLLGNGSAYIAPAAAVVQMTETILKDKRKIIPVVAYLEGEYGYNDICLGIPCVLGGSGVEAIIEIKLTDSEKKMLDRSAQSVQETMNLL</sequence>
<dbReference type="EC" id="1.1.1.37" evidence="6"/>
<feature type="active site" description="Proton acceptor" evidence="6 7">
    <location>
        <position position="180"/>
    </location>
</feature>
<feature type="binding site" evidence="6 8">
    <location>
        <position position="156"/>
    </location>
    <ligand>
        <name>substrate</name>
    </ligand>
</feature>
<evidence type="ECO:0000256" key="6">
    <source>
        <dbReference type="HAMAP-Rule" id="MF_00487"/>
    </source>
</evidence>
<dbReference type="PRINTS" id="PR00086">
    <property type="entry name" value="LLDHDRGNASE"/>
</dbReference>
<dbReference type="HAMAP" id="MF_00487">
    <property type="entry name" value="Malate_dehydrog_3"/>
    <property type="match status" value="1"/>
</dbReference>
<feature type="binding site" evidence="6 8">
    <location>
        <position position="93"/>
    </location>
    <ligand>
        <name>substrate</name>
    </ligand>
</feature>
<dbReference type="SUPFAM" id="SSF56327">
    <property type="entry name" value="LDH C-terminal domain-like"/>
    <property type="match status" value="1"/>
</dbReference>
<organism evidence="12 13">
    <name type="scientific">Psychrobacillus soli</name>
    <dbReference type="NCBI Taxonomy" id="1543965"/>
    <lineage>
        <taxon>Bacteria</taxon>
        <taxon>Bacillati</taxon>
        <taxon>Bacillota</taxon>
        <taxon>Bacilli</taxon>
        <taxon>Bacillales</taxon>
        <taxon>Bacillaceae</taxon>
        <taxon>Psychrobacillus</taxon>
    </lineage>
</organism>
<comment type="similarity">
    <text evidence="6">Belongs to the LDH/MDH superfamily. MDH type 3 family.</text>
</comment>
<dbReference type="InterPro" id="IPR015955">
    <property type="entry name" value="Lactate_DH/Glyco_Ohase_4_C"/>
</dbReference>
<dbReference type="GO" id="GO:0006089">
    <property type="term" value="P:lactate metabolic process"/>
    <property type="evidence" value="ECO:0007669"/>
    <property type="project" value="TreeGrafter"/>
</dbReference>
<comment type="catalytic activity">
    <reaction evidence="6">
        <text>(S)-malate + NAD(+) = oxaloacetate + NADH + H(+)</text>
        <dbReference type="Rhea" id="RHEA:21432"/>
        <dbReference type="ChEBI" id="CHEBI:15378"/>
        <dbReference type="ChEBI" id="CHEBI:15589"/>
        <dbReference type="ChEBI" id="CHEBI:16452"/>
        <dbReference type="ChEBI" id="CHEBI:57540"/>
        <dbReference type="ChEBI" id="CHEBI:57945"/>
        <dbReference type="EC" id="1.1.1.37"/>
    </reaction>
</comment>
<dbReference type="GO" id="GO:0006099">
    <property type="term" value="P:tricarboxylic acid cycle"/>
    <property type="evidence" value="ECO:0007669"/>
    <property type="project" value="UniProtKB-UniRule"/>
</dbReference>
<feature type="binding site" evidence="6 8">
    <location>
        <position position="125"/>
    </location>
    <ligand>
        <name>substrate</name>
    </ligand>
</feature>
<evidence type="ECO:0000256" key="3">
    <source>
        <dbReference type="ARBA" id="ARBA00023002"/>
    </source>
</evidence>